<dbReference type="SUPFAM" id="SSF49478">
    <property type="entry name" value="Cna protein B-type domain"/>
    <property type="match status" value="1"/>
</dbReference>
<dbReference type="Gene3D" id="2.60.40.10">
    <property type="entry name" value="Immunoglobulins"/>
    <property type="match status" value="1"/>
</dbReference>
<accession>A0A2M7TK09</accession>
<comment type="subcellular location">
    <subcellularLocation>
        <location evidence="1">Secreted</location>
    </subcellularLocation>
</comment>
<dbReference type="InterPro" id="IPR018247">
    <property type="entry name" value="EF_Hand_1_Ca_BS"/>
</dbReference>
<comment type="caution">
    <text evidence="6">The sequence shown here is derived from an EMBL/GenBank/DDBJ whole genome shotgun (WGS) entry which is preliminary data.</text>
</comment>
<organism evidence="6 7">
    <name type="scientific">candidate division WWE3 bacterium CG_4_10_14_0_2_um_filter_41_14</name>
    <dbReference type="NCBI Taxonomy" id="1975072"/>
    <lineage>
        <taxon>Bacteria</taxon>
        <taxon>Katanobacteria</taxon>
    </lineage>
</organism>
<evidence type="ECO:0000256" key="4">
    <source>
        <dbReference type="SAM" id="Phobius"/>
    </source>
</evidence>
<keyword evidence="2" id="KW-0964">Secreted</keyword>
<dbReference type="EMBL" id="PFNL01000066">
    <property type="protein sequence ID" value="PIZ47051.1"/>
    <property type="molecule type" value="Genomic_DNA"/>
</dbReference>
<feature type="domain" description="SD-repeat containing protein B" evidence="5">
    <location>
        <begin position="185"/>
        <end position="238"/>
    </location>
</feature>
<dbReference type="GO" id="GO:0005576">
    <property type="term" value="C:extracellular region"/>
    <property type="evidence" value="ECO:0007669"/>
    <property type="project" value="UniProtKB-SubCell"/>
</dbReference>
<gene>
    <name evidence="6" type="ORF">COY32_02215</name>
</gene>
<reference evidence="7" key="1">
    <citation type="submission" date="2017-09" db="EMBL/GenBank/DDBJ databases">
        <title>Depth-based differentiation of microbial function through sediment-hosted aquifers and enrichment of novel symbionts in the deep terrestrial subsurface.</title>
        <authorList>
            <person name="Probst A.J."/>
            <person name="Ladd B."/>
            <person name="Jarett J.K."/>
            <person name="Geller-Mcgrath D.E."/>
            <person name="Sieber C.M.K."/>
            <person name="Emerson J.B."/>
            <person name="Anantharaman K."/>
            <person name="Thomas B.C."/>
            <person name="Malmstrom R."/>
            <person name="Stieglmeier M."/>
            <person name="Klingl A."/>
            <person name="Woyke T."/>
            <person name="Ryan C.M."/>
            <person name="Banfield J.F."/>
        </authorList>
    </citation>
    <scope>NUCLEOTIDE SEQUENCE [LARGE SCALE GENOMIC DNA]</scope>
</reference>
<keyword evidence="4" id="KW-0472">Membrane</keyword>
<sequence>MFRKISAWVIIMTMVTMVFAGVVLAYTGTLTATPSVTTVKAGESFDVIVKARPTLAADCIGTGGMYFQAPGTLTAANIAASITFHNAAQFSALNSALQSNGGVPPVYGDTAKVTAGTQLPGAVTYDLFKLTMSITEAGSFTFNSTLHGPGVGQDTLISCNGQEYGQTTTGFSITVVDSVISGKVTQDDGTTAISGATVKLKSGATTVATVTTGAGGTYSFTTPGPGTYTVEATPPVTTPSWTATTPTSVATAVPGDKVVNFKFISTTNVTATVLTTIPGGYSLASRPVSWQLDHSSPGTPATGSVTLGAGGSFAATIANYPGDLFIQTRGFNDIWRSFIPNGSGFVFGTATVCVDTSDITDPTGYGETGAEDLTEIALRQGSTTSTWADNNADGKVTASDYTAGLGSMGCSSNMIPPVPPLARAASSVGVAEFGLSLRRDSFGYRFALTGQSADPVSGVLVVVEKSQWDVTEYTPAEIEGFDINGSWDQDGSLMFYYERTRADDGSIPQLPLNEVTFGTGQMLSCSVGQMVADDQYPSSHMAIPRQRYETEYTGDWGTCPQGSIYNVYLPFAAR</sequence>
<evidence type="ECO:0000313" key="6">
    <source>
        <dbReference type="EMBL" id="PIZ47051.1"/>
    </source>
</evidence>
<evidence type="ECO:0000256" key="3">
    <source>
        <dbReference type="ARBA" id="ARBA00022729"/>
    </source>
</evidence>
<name>A0A2M7TK09_UNCKA</name>
<dbReference type="PROSITE" id="PS00018">
    <property type="entry name" value="EF_HAND_1"/>
    <property type="match status" value="1"/>
</dbReference>
<dbReference type="InterPro" id="IPR013783">
    <property type="entry name" value="Ig-like_fold"/>
</dbReference>
<evidence type="ECO:0000313" key="7">
    <source>
        <dbReference type="Proteomes" id="UP000228920"/>
    </source>
</evidence>
<dbReference type="Proteomes" id="UP000228920">
    <property type="component" value="Unassembled WGS sequence"/>
</dbReference>
<keyword evidence="4" id="KW-0812">Transmembrane</keyword>
<proteinExistence type="predicted"/>
<evidence type="ECO:0000259" key="5">
    <source>
        <dbReference type="Pfam" id="PF17210"/>
    </source>
</evidence>
<dbReference type="InterPro" id="IPR033764">
    <property type="entry name" value="Sdr_B"/>
</dbReference>
<dbReference type="Pfam" id="PF17210">
    <property type="entry name" value="SdrD_B"/>
    <property type="match status" value="1"/>
</dbReference>
<keyword evidence="4" id="KW-1133">Transmembrane helix</keyword>
<feature type="transmembrane region" description="Helical" evidence="4">
    <location>
        <begin position="7"/>
        <end position="26"/>
    </location>
</feature>
<dbReference type="AlphaFoldDB" id="A0A2M7TK09"/>
<keyword evidence="3" id="KW-0732">Signal</keyword>
<evidence type="ECO:0000256" key="1">
    <source>
        <dbReference type="ARBA" id="ARBA00004613"/>
    </source>
</evidence>
<evidence type="ECO:0000256" key="2">
    <source>
        <dbReference type="ARBA" id="ARBA00022525"/>
    </source>
</evidence>
<protein>
    <recommendedName>
        <fullName evidence="5">SD-repeat containing protein B domain-containing protein</fullName>
    </recommendedName>
</protein>